<dbReference type="InterPro" id="IPR002334">
    <property type="entry name" value="Allerg_PlipaseA1"/>
</dbReference>
<comment type="subcellular location">
    <subcellularLocation>
        <location evidence="1">Secreted</location>
    </subcellularLocation>
</comment>
<dbReference type="PANTHER" id="PTHR11610">
    <property type="entry name" value="LIPASE"/>
    <property type="match status" value="1"/>
</dbReference>
<proteinExistence type="inferred from homology"/>
<dbReference type="SUPFAM" id="SSF53474">
    <property type="entry name" value="alpha/beta-Hydrolases"/>
    <property type="match status" value="1"/>
</dbReference>
<dbReference type="InterPro" id="IPR049012">
    <property type="entry name" value="Mutator_transp_dom"/>
</dbReference>
<dbReference type="GO" id="GO:0004806">
    <property type="term" value="F:triacylglycerol lipase activity"/>
    <property type="evidence" value="ECO:0007669"/>
    <property type="project" value="UniProtKB-EC"/>
</dbReference>
<dbReference type="FunFam" id="3.40.50.1820:FF:000076">
    <property type="entry name" value="phospholipase A1"/>
    <property type="match status" value="1"/>
</dbReference>
<dbReference type="PRINTS" id="PR00825">
    <property type="entry name" value="DOLALLERGEN"/>
</dbReference>
<dbReference type="CDD" id="cd00707">
    <property type="entry name" value="Pancreat_lipase_like"/>
    <property type="match status" value="1"/>
</dbReference>
<comment type="similarity">
    <text evidence="2 4">Belongs to the AB hydrolase superfamily. Lipase family.</text>
</comment>
<feature type="domain" description="Lipase" evidence="6">
    <location>
        <begin position="326"/>
        <end position="629"/>
    </location>
</feature>
<keyword evidence="8" id="KW-0378">Hydrolase</keyword>
<comment type="caution">
    <text evidence="8">The sequence shown here is derived from an EMBL/GenBank/DDBJ whole genome shotgun (WGS) entry which is preliminary data.</text>
</comment>
<dbReference type="Pfam" id="PF00151">
    <property type="entry name" value="Lipase"/>
    <property type="match status" value="1"/>
</dbReference>
<dbReference type="AlphaFoldDB" id="A0A8B6D5R9"/>
<dbReference type="Proteomes" id="UP000596742">
    <property type="component" value="Unassembled WGS sequence"/>
</dbReference>
<dbReference type="Pfam" id="PF20700">
    <property type="entry name" value="Mutator"/>
    <property type="match status" value="1"/>
</dbReference>
<evidence type="ECO:0000256" key="1">
    <source>
        <dbReference type="ARBA" id="ARBA00004613"/>
    </source>
</evidence>
<keyword evidence="3" id="KW-0964">Secreted</keyword>
<gene>
    <name evidence="8" type="ORF">MGAL_10B007677</name>
</gene>
<accession>A0A8B6D5R9</accession>
<dbReference type="GO" id="GO:0005615">
    <property type="term" value="C:extracellular space"/>
    <property type="evidence" value="ECO:0007669"/>
    <property type="project" value="TreeGrafter"/>
</dbReference>
<evidence type="ECO:0000313" key="9">
    <source>
        <dbReference type="Proteomes" id="UP000596742"/>
    </source>
</evidence>
<dbReference type="EC" id="3.1.1.3" evidence="8"/>
<sequence length="632" mass="70705">MEPDMVVEMLKELDEEGVNISEVVGDDDSTGFDRAKRLMPNSKMEKISDRNHIKHSIISKLHELKPKHKELTGMVCDAIVKNFTYVVNQNVNNPSGIEDGLRASIKHIFGEHENCKESWCGYLKDKDSYIHSNLPRGKDLSSSQLRCDLEKLFIQKMVPQSKKLSNLGSSQANESFNNLIALKAPKTKHFSTSSSLNYRVSSAVLQKNEGYNYISELNTSIGLSPGNETLSRGNKLNKKREGNKNRFKSKQGKKQRKFLKKKRLQKTTVAEVKEGRTYHSSIGLEDFGTIDIEEIPAIPQAETFTNIDDAPIVCFDLETTGLTSTKCYDNVGCFSNAWPFWNTFGILPRSPEENGITFHLYTRINPTNDQVLDPNGSGTSVMSTNFNDAHKTVFIIHGFNGKKEDNWIKLMKSALIQYFDVNVIVVVWAEGAKDNYIRAVANTRVVGAVTANMIKLLQRSSSLTLDNVHLVGHSLGAHVAGYVGEIIPEIGRITGLDPAGPAFYTVNVRVRLDSSDAKFVDVIHTDVVLGLQKEMGNADFYPNGGKIQPGCLTDTIAPFYSCAHMRALYYFIESVNPDCKFTSNICRNWDDFKDGDCESCESGCQEMGYNLSYNADGKYYLRTGSDSPYCYY</sequence>
<dbReference type="Gene3D" id="3.40.50.1820">
    <property type="entry name" value="alpha/beta hydrolase"/>
    <property type="match status" value="1"/>
</dbReference>
<feature type="domain" description="Mutator-like transposase" evidence="7">
    <location>
        <begin position="1"/>
        <end position="120"/>
    </location>
</feature>
<feature type="region of interest" description="Disordered" evidence="5">
    <location>
        <begin position="224"/>
        <end position="252"/>
    </location>
</feature>
<name>A0A8B6D5R9_MYTGA</name>
<evidence type="ECO:0000256" key="4">
    <source>
        <dbReference type="RuleBase" id="RU004262"/>
    </source>
</evidence>
<keyword evidence="9" id="KW-1185">Reference proteome</keyword>
<dbReference type="InterPro" id="IPR033906">
    <property type="entry name" value="Lipase_N"/>
</dbReference>
<evidence type="ECO:0000256" key="2">
    <source>
        <dbReference type="ARBA" id="ARBA00010701"/>
    </source>
</evidence>
<dbReference type="EMBL" id="UYJE01002873">
    <property type="protein sequence ID" value="VDI14484.1"/>
    <property type="molecule type" value="Genomic_DNA"/>
</dbReference>
<evidence type="ECO:0000259" key="7">
    <source>
        <dbReference type="Pfam" id="PF20700"/>
    </source>
</evidence>
<dbReference type="GO" id="GO:0016042">
    <property type="term" value="P:lipid catabolic process"/>
    <property type="evidence" value="ECO:0007669"/>
    <property type="project" value="TreeGrafter"/>
</dbReference>
<evidence type="ECO:0000256" key="5">
    <source>
        <dbReference type="SAM" id="MobiDB-lite"/>
    </source>
</evidence>
<protein>
    <submittedName>
        <fullName evidence="8">Pancreatic lipase-related protein 2</fullName>
        <ecNumber evidence="8">3.1.1.3</ecNumber>
    </submittedName>
</protein>
<evidence type="ECO:0000259" key="6">
    <source>
        <dbReference type="Pfam" id="PF00151"/>
    </source>
</evidence>
<dbReference type="InterPro" id="IPR013818">
    <property type="entry name" value="Lipase"/>
</dbReference>
<reference evidence="8" key="1">
    <citation type="submission" date="2018-11" db="EMBL/GenBank/DDBJ databases">
        <authorList>
            <person name="Alioto T."/>
            <person name="Alioto T."/>
        </authorList>
    </citation>
    <scope>NUCLEOTIDE SEQUENCE</scope>
</reference>
<dbReference type="InterPro" id="IPR029058">
    <property type="entry name" value="AB_hydrolase_fold"/>
</dbReference>
<evidence type="ECO:0000313" key="8">
    <source>
        <dbReference type="EMBL" id="VDI14484.1"/>
    </source>
</evidence>
<dbReference type="OrthoDB" id="199913at2759"/>
<dbReference type="PRINTS" id="PR00821">
    <property type="entry name" value="TAGLIPASE"/>
</dbReference>
<feature type="compositionally biased region" description="Polar residues" evidence="5">
    <location>
        <begin position="224"/>
        <end position="234"/>
    </location>
</feature>
<organism evidence="8 9">
    <name type="scientific">Mytilus galloprovincialis</name>
    <name type="common">Mediterranean mussel</name>
    <dbReference type="NCBI Taxonomy" id="29158"/>
    <lineage>
        <taxon>Eukaryota</taxon>
        <taxon>Metazoa</taxon>
        <taxon>Spiralia</taxon>
        <taxon>Lophotrochozoa</taxon>
        <taxon>Mollusca</taxon>
        <taxon>Bivalvia</taxon>
        <taxon>Autobranchia</taxon>
        <taxon>Pteriomorphia</taxon>
        <taxon>Mytilida</taxon>
        <taxon>Mytiloidea</taxon>
        <taxon>Mytilidae</taxon>
        <taxon>Mytilinae</taxon>
        <taxon>Mytilus</taxon>
    </lineage>
</organism>
<dbReference type="InterPro" id="IPR000734">
    <property type="entry name" value="TAG_lipase"/>
</dbReference>
<evidence type="ECO:0000256" key="3">
    <source>
        <dbReference type="ARBA" id="ARBA00022525"/>
    </source>
</evidence>